<dbReference type="SUPFAM" id="SSF52172">
    <property type="entry name" value="CheY-like"/>
    <property type="match status" value="1"/>
</dbReference>
<dbReference type="EMBL" id="CP016907">
    <property type="protein sequence ID" value="AOC96963.1"/>
    <property type="molecule type" value="Genomic_DNA"/>
</dbReference>
<gene>
    <name evidence="4" type="primary">rpfG</name>
    <name evidence="4" type="ORF">BB050_03885</name>
</gene>
<dbReference type="AlphaFoldDB" id="A0AAC9GK28"/>
<dbReference type="GO" id="GO:0000160">
    <property type="term" value="P:phosphorelay signal transduction system"/>
    <property type="evidence" value="ECO:0007669"/>
    <property type="project" value="InterPro"/>
</dbReference>
<accession>A0AAC9GK28</accession>
<dbReference type="InterPro" id="IPR050595">
    <property type="entry name" value="Bact_response_regulator"/>
</dbReference>
<dbReference type="EC" id="3.1.4.52" evidence="4"/>
<evidence type="ECO:0000259" key="3">
    <source>
        <dbReference type="PROSITE" id="PS50110"/>
    </source>
</evidence>
<feature type="modified residue" description="4-aspartylphosphate" evidence="2">
    <location>
        <position position="58"/>
    </location>
</feature>
<sequence>MPLKEILLIDDDQDDLDNFIDAIGSLNKNVSCHTLRSPLKALEELADSKKMPDLILLDYNMPYLNGMEFLRRLRAYPGLEGIEVVMFSTPEENVMLPWLAKNGISVKYISKPDTFEELKTLFSAML</sequence>
<dbReference type="GO" id="GO:0071111">
    <property type="term" value="F:cyclic-guanylate-specific phosphodiesterase activity"/>
    <property type="evidence" value="ECO:0007669"/>
    <property type="project" value="UniProtKB-EC"/>
</dbReference>
<dbReference type="KEGG" id="fjg:BB050_03885"/>
<keyword evidence="1 2" id="KW-0597">Phosphoprotein</keyword>
<proteinExistence type="predicted"/>
<keyword evidence="4" id="KW-0378">Hydrolase</keyword>
<dbReference type="RefSeq" id="WP_066034729.1">
    <property type="nucleotide sequence ID" value="NZ_CP016907.1"/>
</dbReference>
<dbReference type="PROSITE" id="PS50110">
    <property type="entry name" value="RESPONSE_REGULATORY"/>
    <property type="match status" value="1"/>
</dbReference>
<dbReference type="SMART" id="SM00448">
    <property type="entry name" value="REC"/>
    <property type="match status" value="1"/>
</dbReference>
<evidence type="ECO:0000256" key="1">
    <source>
        <dbReference type="ARBA" id="ARBA00022553"/>
    </source>
</evidence>
<dbReference type="Proteomes" id="UP000093276">
    <property type="component" value="Chromosome"/>
</dbReference>
<evidence type="ECO:0000313" key="5">
    <source>
        <dbReference type="Proteomes" id="UP000093276"/>
    </source>
</evidence>
<dbReference type="PANTHER" id="PTHR44591">
    <property type="entry name" value="STRESS RESPONSE REGULATOR PROTEIN 1"/>
    <property type="match status" value="1"/>
</dbReference>
<dbReference type="InterPro" id="IPR011006">
    <property type="entry name" value="CheY-like_superfamily"/>
</dbReference>
<dbReference type="PANTHER" id="PTHR44591:SF3">
    <property type="entry name" value="RESPONSE REGULATORY DOMAIN-CONTAINING PROTEIN"/>
    <property type="match status" value="1"/>
</dbReference>
<feature type="domain" description="Response regulatory" evidence="3">
    <location>
        <begin position="5"/>
        <end position="126"/>
    </location>
</feature>
<reference evidence="4 5" key="1">
    <citation type="submission" date="2016-08" db="EMBL/GenBank/DDBJ databases">
        <title>Complete genome sequence of Flavobacterium johnsoniae strain GSE09, a volatile-producing biocontrol agent isolated from cucumber (Cucumis sativus).</title>
        <authorList>
            <person name="Jeong J.-J."/>
            <person name="Oh J.Y."/>
            <person name="Jim Y.J."/>
            <person name="Sang M.K."/>
            <person name="Kim K.D."/>
        </authorList>
    </citation>
    <scope>NUCLEOTIDE SEQUENCE [LARGE SCALE GENOMIC DNA]</scope>
    <source>
        <strain evidence="4 5">GSE09</strain>
    </source>
</reference>
<dbReference type="Gene3D" id="3.40.50.2300">
    <property type="match status" value="1"/>
</dbReference>
<evidence type="ECO:0000256" key="2">
    <source>
        <dbReference type="PROSITE-ProRule" id="PRU00169"/>
    </source>
</evidence>
<dbReference type="Pfam" id="PF00072">
    <property type="entry name" value="Response_reg"/>
    <property type="match status" value="1"/>
</dbReference>
<organism evidence="4 5">
    <name type="scientific">Flavobacterium anhuiense</name>
    <dbReference type="NCBI Taxonomy" id="459526"/>
    <lineage>
        <taxon>Bacteria</taxon>
        <taxon>Pseudomonadati</taxon>
        <taxon>Bacteroidota</taxon>
        <taxon>Flavobacteriia</taxon>
        <taxon>Flavobacteriales</taxon>
        <taxon>Flavobacteriaceae</taxon>
        <taxon>Flavobacterium</taxon>
    </lineage>
</organism>
<dbReference type="InterPro" id="IPR001789">
    <property type="entry name" value="Sig_transdc_resp-reg_receiver"/>
</dbReference>
<dbReference type="GeneID" id="32309767"/>
<evidence type="ECO:0000313" key="4">
    <source>
        <dbReference type="EMBL" id="AOC96963.1"/>
    </source>
</evidence>
<protein>
    <submittedName>
        <fullName evidence="4">Cyclic di-GMP phosphodiesterase response regulator RpfG</fullName>
        <ecNumber evidence="4">3.1.4.52</ecNumber>
    </submittedName>
</protein>
<name>A0AAC9GK28_9FLAO</name>